<proteinExistence type="predicted"/>
<sequence>MSGTGQIERAAAWIEADAPVIWLLGKTQAGKTSIVAELTGQARDQIGNGFEPFTAHSRLYAFPEQRPVLRFLDTRGLADTAVDAPFDDLRAAESQAHVLLLVARAEDQALDELLVLARKLRRAHPGWPLIVAQSALHQLYSSGRGHILPYPYTGTEADFALATVPDVLLRALRAQRLLFTELPGTAPVFVPLDFTRPEQGLAPLDYGASALWEALEHLLPEVVADLKTAACQPGEEGRRRRLILPWALAAASANAVPVPVLGGLGSASLQAAMVAQIARAAGRDSSRDAWKELLSTLGGGFALGYGGSWLAQQVLKLGIGWGSALTASWTFALTWAIGEVAMLLFAEQAAGRTPDREALRAHYRAAYKSALQRARGEEGLGR</sequence>
<dbReference type="InterPro" id="IPR027417">
    <property type="entry name" value="P-loop_NTPase"/>
</dbReference>
<dbReference type="EMBL" id="CP121472">
    <property type="protein sequence ID" value="WPL15788.1"/>
    <property type="molecule type" value="Genomic_DNA"/>
</dbReference>
<dbReference type="RefSeq" id="WP_328986338.1">
    <property type="nucleotide sequence ID" value="NZ_CP121472.1"/>
</dbReference>
<evidence type="ECO:0000313" key="3">
    <source>
        <dbReference type="Proteomes" id="UP001432180"/>
    </source>
</evidence>
<feature type="domain" description="G" evidence="1">
    <location>
        <begin position="21"/>
        <end position="114"/>
    </location>
</feature>
<dbReference type="Proteomes" id="UP001432180">
    <property type="component" value="Chromosome"/>
</dbReference>
<organism evidence="2 3">
    <name type="scientific">Thiorhodovibrio winogradskyi</name>
    <dbReference type="NCBI Taxonomy" id="77007"/>
    <lineage>
        <taxon>Bacteria</taxon>
        <taxon>Pseudomonadati</taxon>
        <taxon>Pseudomonadota</taxon>
        <taxon>Gammaproteobacteria</taxon>
        <taxon>Chromatiales</taxon>
        <taxon>Chromatiaceae</taxon>
        <taxon>Thiorhodovibrio</taxon>
    </lineage>
</organism>
<dbReference type="SUPFAM" id="SSF52540">
    <property type="entry name" value="P-loop containing nucleoside triphosphate hydrolases"/>
    <property type="match status" value="1"/>
</dbReference>
<name>A0ABZ0S3Z7_9GAMM</name>
<dbReference type="Gene3D" id="3.40.50.300">
    <property type="entry name" value="P-loop containing nucleotide triphosphate hydrolases"/>
    <property type="match status" value="1"/>
</dbReference>
<keyword evidence="3" id="KW-1185">Reference proteome</keyword>
<dbReference type="InterPro" id="IPR006073">
    <property type="entry name" value="GTP-bd"/>
</dbReference>
<dbReference type="Pfam" id="PF01926">
    <property type="entry name" value="MMR_HSR1"/>
    <property type="match status" value="1"/>
</dbReference>
<dbReference type="CDD" id="cd00882">
    <property type="entry name" value="Ras_like_GTPase"/>
    <property type="match status" value="1"/>
</dbReference>
<evidence type="ECO:0000313" key="2">
    <source>
        <dbReference type="EMBL" id="WPL15788.1"/>
    </source>
</evidence>
<protein>
    <submittedName>
        <fullName evidence="2">GTPase</fullName>
    </submittedName>
</protein>
<evidence type="ECO:0000259" key="1">
    <source>
        <dbReference type="Pfam" id="PF01926"/>
    </source>
</evidence>
<reference evidence="2 3" key="1">
    <citation type="journal article" date="2023" name="Microorganisms">
        <title>Thiorhodovibrio frisius and Trv. litoralis spp. nov., Two Novel Members from a Clade of Fastidious Purple Sulfur Bacteria That Exhibit Unique Red-Shifted Light-Harvesting Capabilities.</title>
        <authorList>
            <person name="Methner A."/>
            <person name="Kuzyk S.B."/>
            <person name="Petersen J."/>
            <person name="Bauer S."/>
            <person name="Brinkmann H."/>
            <person name="Sichau K."/>
            <person name="Wanner G."/>
            <person name="Wolf J."/>
            <person name="Neumann-Schaal M."/>
            <person name="Henke P."/>
            <person name="Tank M."/>
            <person name="Sproer C."/>
            <person name="Bunk B."/>
            <person name="Overmann J."/>
        </authorList>
    </citation>
    <scope>NUCLEOTIDE SEQUENCE [LARGE SCALE GENOMIC DNA]</scope>
    <source>
        <strain evidence="2 3">DSM 6702</strain>
    </source>
</reference>
<gene>
    <name evidence="2" type="ORF">Thiowin_00705</name>
</gene>
<accession>A0ABZ0S3Z7</accession>